<dbReference type="EMBL" id="JBJUIK010000003">
    <property type="protein sequence ID" value="KAL3532792.1"/>
    <property type="molecule type" value="Genomic_DNA"/>
</dbReference>
<keyword evidence="2" id="KW-1185">Reference proteome</keyword>
<evidence type="ECO:0000313" key="2">
    <source>
        <dbReference type="Proteomes" id="UP001630127"/>
    </source>
</evidence>
<dbReference type="Gene3D" id="3.30.2010.30">
    <property type="match status" value="1"/>
</dbReference>
<sequence>MLTYLEFANIAATVDITPSGVKFSPLITADFVVKYGNAIVEIISSPFLHELEKFQSAFWTLQSKIIVYPRVEGGYSPLILEGQDLNLIKINVNVKGLKEEEYRLDTHHLTLISSPSVAKYTCRIEADKSLFPVLLSHGYLINQGNLEGGKHFALGEDPFKKPCYLFALVTGQLESTDGTFTTPSGRKVSLRMWTPAQDLPKTAHAMYSLEAAMKGDEDIFNSKLVLVSPEIASDGDYAAILCVSYVIINPLKLLSLKEGLTIFRDQHVILLLS</sequence>
<dbReference type="PANTHER" id="PTHR46322">
    <property type="entry name" value="PUROMYCIN-SENSITIVE AMINOPEPTIDASE"/>
    <property type="match status" value="1"/>
</dbReference>
<dbReference type="InterPro" id="IPR042097">
    <property type="entry name" value="Aminopeptidase_N-like_N_sf"/>
</dbReference>
<dbReference type="Proteomes" id="UP001630127">
    <property type="component" value="Unassembled WGS sequence"/>
</dbReference>
<dbReference type="SUPFAM" id="SSF63737">
    <property type="entry name" value="Leukotriene A4 hydrolase N-terminal domain"/>
    <property type="match status" value="1"/>
</dbReference>
<name>A0ABD3ANM2_9GENT</name>
<dbReference type="InterPro" id="IPR012779">
    <property type="entry name" value="Peptidase_M1_pepN"/>
</dbReference>
<accession>A0ABD3ANM2</accession>
<organism evidence="1 2">
    <name type="scientific">Cinchona calisaya</name>
    <dbReference type="NCBI Taxonomy" id="153742"/>
    <lineage>
        <taxon>Eukaryota</taxon>
        <taxon>Viridiplantae</taxon>
        <taxon>Streptophyta</taxon>
        <taxon>Embryophyta</taxon>
        <taxon>Tracheophyta</taxon>
        <taxon>Spermatophyta</taxon>
        <taxon>Magnoliopsida</taxon>
        <taxon>eudicotyledons</taxon>
        <taxon>Gunneridae</taxon>
        <taxon>Pentapetalae</taxon>
        <taxon>asterids</taxon>
        <taxon>lamiids</taxon>
        <taxon>Gentianales</taxon>
        <taxon>Rubiaceae</taxon>
        <taxon>Cinchonoideae</taxon>
        <taxon>Cinchoneae</taxon>
        <taxon>Cinchona</taxon>
    </lineage>
</organism>
<reference evidence="1 2" key="1">
    <citation type="submission" date="2024-11" db="EMBL/GenBank/DDBJ databases">
        <title>A near-complete genome assembly of Cinchona calisaya.</title>
        <authorList>
            <person name="Lian D.C."/>
            <person name="Zhao X.W."/>
            <person name="Wei L."/>
        </authorList>
    </citation>
    <scope>NUCLEOTIDE SEQUENCE [LARGE SCALE GENOMIC DNA]</scope>
    <source>
        <tissue evidence="1">Nenye</tissue>
    </source>
</reference>
<dbReference type="PANTHER" id="PTHR46322:SF1">
    <property type="entry name" value="PUROMYCIN-SENSITIVE AMINOPEPTIDASE"/>
    <property type="match status" value="1"/>
</dbReference>
<dbReference type="AlphaFoldDB" id="A0ABD3ANM2"/>
<comment type="caution">
    <text evidence="1">The sequence shown here is derived from an EMBL/GenBank/DDBJ whole genome shotgun (WGS) entry which is preliminary data.</text>
</comment>
<gene>
    <name evidence="1" type="ORF">ACH5RR_006313</name>
</gene>
<protein>
    <submittedName>
        <fullName evidence="1">Uncharacterized protein</fullName>
    </submittedName>
</protein>
<evidence type="ECO:0000313" key="1">
    <source>
        <dbReference type="EMBL" id="KAL3532792.1"/>
    </source>
</evidence>
<dbReference type="Gene3D" id="2.60.40.1730">
    <property type="entry name" value="tricorn interacting facor f3 domain"/>
    <property type="match status" value="1"/>
</dbReference>
<proteinExistence type="predicted"/>